<protein>
    <submittedName>
        <fullName evidence="1">Uncharacterized protein</fullName>
    </submittedName>
</protein>
<proteinExistence type="predicted"/>
<reference evidence="1" key="1">
    <citation type="submission" date="2023-03" db="UniProtKB">
        <authorList>
            <consortium name="EnsemblPlants"/>
        </authorList>
    </citation>
    <scope>IDENTIFICATION</scope>
</reference>
<organism evidence="1">
    <name type="scientific">Cucumis melo</name>
    <name type="common">Muskmelon</name>
    <dbReference type="NCBI Taxonomy" id="3656"/>
    <lineage>
        <taxon>Eukaryota</taxon>
        <taxon>Viridiplantae</taxon>
        <taxon>Streptophyta</taxon>
        <taxon>Embryophyta</taxon>
        <taxon>Tracheophyta</taxon>
        <taxon>Spermatophyta</taxon>
        <taxon>Magnoliopsida</taxon>
        <taxon>eudicotyledons</taxon>
        <taxon>Gunneridae</taxon>
        <taxon>Pentapetalae</taxon>
        <taxon>rosids</taxon>
        <taxon>fabids</taxon>
        <taxon>Cucurbitales</taxon>
        <taxon>Cucurbitaceae</taxon>
        <taxon>Benincaseae</taxon>
        <taxon>Cucumis</taxon>
    </lineage>
</organism>
<accession>A0A9I9DID2</accession>
<dbReference type="AlphaFoldDB" id="A0A9I9DID2"/>
<name>A0A9I9DID2_CUCME</name>
<dbReference type="EnsemblPlants" id="MELO3C019094.2.1">
    <property type="protein sequence ID" value="MELO3C019094.2.1"/>
    <property type="gene ID" value="MELO3C019094.2"/>
</dbReference>
<evidence type="ECO:0000313" key="1">
    <source>
        <dbReference type="EnsemblPlants" id="MELO3C019094.2.1"/>
    </source>
</evidence>
<dbReference type="Gramene" id="MELO3C019094.2.1">
    <property type="protein sequence ID" value="MELO3C019094.2.1"/>
    <property type="gene ID" value="MELO3C019094.2"/>
</dbReference>
<sequence length="62" mass="7261">MEARELSQGRNSFKRGSLREVVRRSRRRTKLCLYTSRYLLQQAMFNSVERKGLLRIALGLGC</sequence>